<dbReference type="Proteomes" id="UP000004994">
    <property type="component" value="Chromosome 2"/>
</dbReference>
<dbReference type="AlphaFoldDB" id="A0A3Q7FMK3"/>
<proteinExistence type="predicted"/>
<dbReference type="Gramene" id="Solyc02g068895.1.1">
    <property type="protein sequence ID" value="Solyc02g068895.1.1"/>
    <property type="gene ID" value="Solyc02g068895.1"/>
</dbReference>
<dbReference type="EnsemblPlants" id="Solyc02g068895.1.1">
    <property type="protein sequence ID" value="Solyc02g068895.1.1"/>
    <property type="gene ID" value="Solyc02g068895.1"/>
</dbReference>
<accession>A0A3Q7FMK3</accession>
<keyword evidence="2" id="KW-1185">Reference proteome</keyword>
<evidence type="ECO:0000313" key="2">
    <source>
        <dbReference type="Proteomes" id="UP000004994"/>
    </source>
</evidence>
<reference evidence="1" key="1">
    <citation type="journal article" date="2012" name="Nature">
        <title>The tomato genome sequence provides insights into fleshy fruit evolution.</title>
        <authorList>
            <consortium name="Tomato Genome Consortium"/>
        </authorList>
    </citation>
    <scope>NUCLEOTIDE SEQUENCE [LARGE SCALE GENOMIC DNA]</scope>
    <source>
        <strain evidence="1">cv. Heinz 1706</strain>
    </source>
</reference>
<dbReference type="InParanoid" id="A0A3Q7FMK3"/>
<organism evidence="1">
    <name type="scientific">Solanum lycopersicum</name>
    <name type="common">Tomato</name>
    <name type="synonym">Lycopersicon esculentum</name>
    <dbReference type="NCBI Taxonomy" id="4081"/>
    <lineage>
        <taxon>Eukaryota</taxon>
        <taxon>Viridiplantae</taxon>
        <taxon>Streptophyta</taxon>
        <taxon>Embryophyta</taxon>
        <taxon>Tracheophyta</taxon>
        <taxon>Spermatophyta</taxon>
        <taxon>Magnoliopsida</taxon>
        <taxon>eudicotyledons</taxon>
        <taxon>Gunneridae</taxon>
        <taxon>Pentapetalae</taxon>
        <taxon>asterids</taxon>
        <taxon>lamiids</taxon>
        <taxon>Solanales</taxon>
        <taxon>Solanaceae</taxon>
        <taxon>Solanoideae</taxon>
        <taxon>Solaneae</taxon>
        <taxon>Solanum</taxon>
        <taxon>Solanum subgen. Lycopersicon</taxon>
    </lineage>
</organism>
<sequence>MENSFEYLAVDSPISCHIVEDPLLQCTLLDLVLFPLSRFDIPEIVSCVDADGLAEEDSFPGKLLNVILYSNDVLEREALINLP</sequence>
<name>A0A3Q7FMK3_SOLLC</name>
<reference evidence="1" key="2">
    <citation type="submission" date="2019-01" db="UniProtKB">
        <authorList>
            <consortium name="EnsemblPlants"/>
        </authorList>
    </citation>
    <scope>IDENTIFICATION</scope>
    <source>
        <strain evidence="1">cv. Heinz 1706</strain>
    </source>
</reference>
<protein>
    <submittedName>
        <fullName evidence="1">Uncharacterized protein</fullName>
    </submittedName>
</protein>
<evidence type="ECO:0000313" key="1">
    <source>
        <dbReference type="EnsemblPlants" id="Solyc02g068895.1.1"/>
    </source>
</evidence>